<dbReference type="EMBL" id="CP060791">
    <property type="protein sequence ID" value="QVE48773.1"/>
    <property type="molecule type" value="Genomic_DNA"/>
</dbReference>
<keyword evidence="2" id="KW-0472">Membrane</keyword>
<dbReference type="RefSeq" id="WP_213240364.1">
    <property type="nucleotide sequence ID" value="NZ_CP060791.1"/>
</dbReference>
<evidence type="ECO:0000256" key="2">
    <source>
        <dbReference type="SAM" id="Phobius"/>
    </source>
</evidence>
<keyword evidence="4" id="KW-1185">Reference proteome</keyword>
<evidence type="ECO:0000313" key="3">
    <source>
        <dbReference type="EMBL" id="QVE48773.1"/>
    </source>
</evidence>
<reference evidence="3 4" key="1">
    <citation type="submission" date="2020-08" db="EMBL/GenBank/DDBJ databases">
        <title>Isolation and characterization of novel Chlamydia from Siamese crocodiles (Crocodylus siamensis).</title>
        <authorList>
            <person name="Sariya L."/>
        </authorList>
    </citation>
    <scope>NUCLEOTIDE SEQUENCE [LARGE SCALE GENOMIC DNA]</scope>
    <source>
        <strain evidence="3 4">No. 12</strain>
    </source>
</reference>
<dbReference type="GeneID" id="301704679"/>
<proteinExistence type="predicted"/>
<evidence type="ECO:0000256" key="1">
    <source>
        <dbReference type="SAM" id="MobiDB-lite"/>
    </source>
</evidence>
<feature type="region of interest" description="Disordered" evidence="1">
    <location>
        <begin position="1"/>
        <end position="23"/>
    </location>
</feature>
<sequence length="365" mass="39560">MPSINPGDSHNQIGNRNAPNLTPALSSREISTQKHNKILKIASLSILGALAVGTTIAGITLAVVLGSPVFAALAIASVLFAGVAILVHKQLTQKADGDWAQALDQDFRALPSQTADANFVTTPGTRLSFYQNKKNPGIKLGIQEDTTTGFSIKFSALPRSNTVRMVTSQSGITFNAVTPGPQTVITANSNQSRALFRELTSLGQHSNWGASQYQGQTSIKIPFAPTEARSTELNIKDNSSIPLSEKERYPEFIGHIRGPKLEEFSGSDQEVMNGYYNRALFAYENCLNEAIEKGCSIVSLPLFSSVYEVNGRDLLPRRNQNYEWLLGCNDLCKKALVEAINNIALANPNSLKLLVLLQDPFASLP</sequence>
<keyword evidence="2" id="KW-1133">Transmembrane helix</keyword>
<evidence type="ECO:0000313" key="4">
    <source>
        <dbReference type="Proteomes" id="UP000680625"/>
    </source>
</evidence>
<evidence type="ECO:0008006" key="5">
    <source>
        <dbReference type="Google" id="ProtNLM"/>
    </source>
</evidence>
<organism evidence="3 4">
    <name type="scientific">Chlamydia crocodili</name>
    <dbReference type="NCBI Taxonomy" id="2766982"/>
    <lineage>
        <taxon>Bacteria</taxon>
        <taxon>Pseudomonadati</taxon>
        <taxon>Chlamydiota</taxon>
        <taxon>Chlamydiia</taxon>
        <taxon>Chlamydiales</taxon>
        <taxon>Chlamydiaceae</taxon>
        <taxon>Chlamydia/Chlamydophila group</taxon>
        <taxon>Chlamydia</taxon>
    </lineage>
</organism>
<feature type="transmembrane region" description="Helical" evidence="2">
    <location>
        <begin position="69"/>
        <end position="87"/>
    </location>
</feature>
<keyword evidence="2" id="KW-0812">Transmembrane</keyword>
<feature type="transmembrane region" description="Helical" evidence="2">
    <location>
        <begin position="38"/>
        <end position="63"/>
    </location>
</feature>
<name>A0ABX8CCM7_9CHLA</name>
<accession>A0ABX8CCM7</accession>
<dbReference type="Proteomes" id="UP000680625">
    <property type="component" value="Chromosome"/>
</dbReference>
<protein>
    <recommendedName>
        <fullName evidence="5">Macro domain-containing protein</fullName>
    </recommendedName>
</protein>
<gene>
    <name evidence="3" type="ORF">H9Q19_03575</name>
</gene>